<feature type="domain" description="Metallo-beta-lactamase" evidence="1">
    <location>
        <begin position="26"/>
        <end position="189"/>
    </location>
</feature>
<dbReference type="InterPro" id="IPR050662">
    <property type="entry name" value="Sec-metab_biosynth-thioest"/>
</dbReference>
<dbReference type="Pfam" id="PF00753">
    <property type="entry name" value="Lactamase_B"/>
    <property type="match status" value="1"/>
</dbReference>
<organism evidence="2 3">
    <name type="scientific">Microbacterium aoyamense</name>
    <dbReference type="NCBI Taxonomy" id="344166"/>
    <lineage>
        <taxon>Bacteria</taxon>
        <taxon>Bacillati</taxon>
        <taxon>Actinomycetota</taxon>
        <taxon>Actinomycetes</taxon>
        <taxon>Micrococcales</taxon>
        <taxon>Microbacteriaceae</taxon>
        <taxon>Microbacterium</taxon>
    </lineage>
</organism>
<dbReference type="EMBL" id="BAAAOF010000002">
    <property type="protein sequence ID" value="GAA1924170.1"/>
    <property type="molecule type" value="Genomic_DNA"/>
</dbReference>
<accession>A0ABP5B093</accession>
<dbReference type="SMART" id="SM00849">
    <property type="entry name" value="Lactamase_B"/>
    <property type="match status" value="1"/>
</dbReference>
<dbReference type="Gene3D" id="3.60.15.10">
    <property type="entry name" value="Ribonuclease Z/Hydroxyacylglutathione hydrolase-like"/>
    <property type="match status" value="1"/>
</dbReference>
<gene>
    <name evidence="2" type="ORF">GCM10009775_15630</name>
</gene>
<sequence>MVDAEGWTRLITRVLASNPGPMTLDGTNSLVIRAPGNETAVVVDPGPDDAHIETLLALGPVDLILLTHHHIDHTESAARFSTLTGAPVRAADPALCIDGPPLADGELIVAGGTRIEIVATPGHTADSVSLFLPDDTALETERTGSMITGDTILGRGTTIIAQPDGSLADYLRSLDHLAAFGPVAVAPAHGPMLDDLAEVCRVYASHRRERLASIRAVLRGLDLEPKTDATTVTAVVDAVYSDIAPEVRFAAEASTRAQLEYLADHTGG</sequence>
<dbReference type="InterPro" id="IPR036866">
    <property type="entry name" value="RibonucZ/Hydroxyglut_hydro"/>
</dbReference>
<dbReference type="PANTHER" id="PTHR23131:SF0">
    <property type="entry name" value="ENDORIBONUCLEASE LACTB2"/>
    <property type="match status" value="1"/>
</dbReference>
<name>A0ABP5B093_9MICO</name>
<evidence type="ECO:0000313" key="3">
    <source>
        <dbReference type="Proteomes" id="UP001501343"/>
    </source>
</evidence>
<proteinExistence type="predicted"/>
<protein>
    <submittedName>
        <fullName evidence="2">MBL fold metallo-hydrolase</fullName>
    </submittedName>
</protein>
<dbReference type="Gene3D" id="1.10.10.10">
    <property type="entry name" value="Winged helix-like DNA-binding domain superfamily/Winged helix DNA-binding domain"/>
    <property type="match status" value="1"/>
</dbReference>
<comment type="caution">
    <text evidence="2">The sequence shown here is derived from an EMBL/GenBank/DDBJ whole genome shotgun (WGS) entry which is preliminary data.</text>
</comment>
<dbReference type="CDD" id="cd16278">
    <property type="entry name" value="metallo-hydrolase-like_MBL-fold"/>
    <property type="match status" value="1"/>
</dbReference>
<dbReference type="Proteomes" id="UP001501343">
    <property type="component" value="Unassembled WGS sequence"/>
</dbReference>
<dbReference type="SUPFAM" id="SSF56281">
    <property type="entry name" value="Metallo-hydrolase/oxidoreductase"/>
    <property type="match status" value="1"/>
</dbReference>
<reference evidence="3" key="1">
    <citation type="journal article" date="2019" name="Int. J. Syst. Evol. Microbiol.">
        <title>The Global Catalogue of Microorganisms (GCM) 10K type strain sequencing project: providing services to taxonomists for standard genome sequencing and annotation.</title>
        <authorList>
            <consortium name="The Broad Institute Genomics Platform"/>
            <consortium name="The Broad Institute Genome Sequencing Center for Infectious Disease"/>
            <person name="Wu L."/>
            <person name="Ma J."/>
        </authorList>
    </citation>
    <scope>NUCLEOTIDE SEQUENCE [LARGE SCALE GENOMIC DNA]</scope>
    <source>
        <strain evidence="3">JCM 14900</strain>
    </source>
</reference>
<keyword evidence="3" id="KW-1185">Reference proteome</keyword>
<dbReference type="PANTHER" id="PTHR23131">
    <property type="entry name" value="ENDORIBONUCLEASE LACTB2"/>
    <property type="match status" value="1"/>
</dbReference>
<dbReference type="InterPro" id="IPR001279">
    <property type="entry name" value="Metallo-B-lactamas"/>
</dbReference>
<dbReference type="InterPro" id="IPR036388">
    <property type="entry name" value="WH-like_DNA-bd_sf"/>
</dbReference>
<evidence type="ECO:0000259" key="1">
    <source>
        <dbReference type="SMART" id="SM00849"/>
    </source>
</evidence>
<dbReference type="RefSeq" id="WP_248146939.1">
    <property type="nucleotide sequence ID" value="NZ_BAAAOF010000002.1"/>
</dbReference>
<evidence type="ECO:0000313" key="2">
    <source>
        <dbReference type="EMBL" id="GAA1924170.1"/>
    </source>
</evidence>